<dbReference type="SUPFAM" id="SSF53383">
    <property type="entry name" value="PLP-dependent transferases"/>
    <property type="match status" value="1"/>
</dbReference>
<name>A0ABQ3K6D3_9PSEU</name>
<keyword evidence="6" id="KW-1185">Reference proteome</keyword>
<dbReference type="EMBL" id="BNAW01000005">
    <property type="protein sequence ID" value="GHG02881.1"/>
    <property type="molecule type" value="Genomic_DNA"/>
</dbReference>
<keyword evidence="2 4" id="KW-0663">Pyridoxal phosphate</keyword>
<comment type="cofactor">
    <cofactor evidence="1 4">
        <name>pyridoxal 5'-phosphate</name>
        <dbReference type="ChEBI" id="CHEBI:597326"/>
    </cofactor>
</comment>
<evidence type="ECO:0000256" key="4">
    <source>
        <dbReference type="RuleBase" id="RU000382"/>
    </source>
</evidence>
<keyword evidence="3 4" id="KW-0456">Lyase</keyword>
<dbReference type="Proteomes" id="UP000649955">
    <property type="component" value="Unassembled WGS sequence"/>
</dbReference>
<organism evidence="5 6">
    <name type="scientific">Amycolatopsis bullii</name>
    <dbReference type="NCBI Taxonomy" id="941987"/>
    <lineage>
        <taxon>Bacteria</taxon>
        <taxon>Bacillati</taxon>
        <taxon>Actinomycetota</taxon>
        <taxon>Actinomycetes</taxon>
        <taxon>Pseudonocardiales</taxon>
        <taxon>Pseudonocardiaceae</taxon>
        <taxon>Amycolatopsis</taxon>
    </lineage>
</organism>
<proteinExistence type="inferred from homology"/>
<dbReference type="PANTHER" id="PTHR42735:SF4">
    <property type="entry name" value="PYRIDOXAL PHOSPHATE-DEPENDENT DECARBOXYLASE FAMILY PROTEIN"/>
    <property type="match status" value="1"/>
</dbReference>
<dbReference type="Gene3D" id="3.40.640.10">
    <property type="entry name" value="Type I PLP-dependent aspartate aminotransferase-like (Major domain)"/>
    <property type="match status" value="1"/>
</dbReference>
<dbReference type="Pfam" id="PF00282">
    <property type="entry name" value="Pyridoxal_deC"/>
    <property type="match status" value="1"/>
</dbReference>
<accession>A0ABQ3K6D3</accession>
<evidence type="ECO:0000313" key="6">
    <source>
        <dbReference type="Proteomes" id="UP000649955"/>
    </source>
</evidence>
<gene>
    <name evidence="5" type="ORF">GCM10017567_17800</name>
</gene>
<comment type="similarity">
    <text evidence="4">Belongs to the group II decarboxylase family.</text>
</comment>
<evidence type="ECO:0000313" key="5">
    <source>
        <dbReference type="EMBL" id="GHG02881.1"/>
    </source>
</evidence>
<evidence type="ECO:0000256" key="3">
    <source>
        <dbReference type="ARBA" id="ARBA00023239"/>
    </source>
</evidence>
<evidence type="ECO:0000256" key="2">
    <source>
        <dbReference type="ARBA" id="ARBA00022898"/>
    </source>
</evidence>
<dbReference type="InterPro" id="IPR015424">
    <property type="entry name" value="PyrdxlP-dep_Trfase"/>
</dbReference>
<protein>
    <submittedName>
        <fullName evidence="5">Aspartate aminotransferase family protein</fullName>
    </submittedName>
</protein>
<comment type="caution">
    <text evidence="5">The sequence shown here is derived from an EMBL/GenBank/DDBJ whole genome shotgun (WGS) entry which is preliminary data.</text>
</comment>
<reference evidence="6" key="1">
    <citation type="journal article" date="2019" name="Int. J. Syst. Evol. Microbiol.">
        <title>The Global Catalogue of Microorganisms (GCM) 10K type strain sequencing project: providing services to taxonomists for standard genome sequencing and annotation.</title>
        <authorList>
            <consortium name="The Broad Institute Genomics Platform"/>
            <consortium name="The Broad Institute Genome Sequencing Center for Infectious Disease"/>
            <person name="Wu L."/>
            <person name="Ma J."/>
        </authorList>
    </citation>
    <scope>NUCLEOTIDE SEQUENCE [LARGE SCALE GENOMIC DNA]</scope>
    <source>
        <strain evidence="6">CGMCC 4.7680</strain>
    </source>
</reference>
<evidence type="ECO:0000256" key="1">
    <source>
        <dbReference type="ARBA" id="ARBA00001933"/>
    </source>
</evidence>
<keyword evidence="5" id="KW-0808">Transferase</keyword>
<dbReference type="PROSITE" id="PS00392">
    <property type="entry name" value="DDC_GAD_HDC_YDC"/>
    <property type="match status" value="1"/>
</dbReference>
<sequence>MLRAGPAGFAELAEVLGDAVRDIGAWMAEYGSYDPHPAQDVPLELFREATAELHRRLRDNYPFFHPRYAGQMLKPPHPAAVAGYLSAMLINPNNHALDGGPATAAMEKEVVADLAAMFGFARHLGHLTSSGTIANLEALFVARETHPGKAIAHSADAHYTHGRMSHLLGVEAVPVATTAAGTLDLDALEDLLRTGRIGTVVATTGTTGLGAVDPVAEVVALARRYGARVHVDAAYGGFFRLIADDTADGVAAAPFRAIADADSVVIDPHKHGLQPYGCGAVLFRDPAVARHYLHDSPYTYFTSDELHLGEISLECSRAGAAAAALWLTTRVLPLTPDGLGAVLRPGRRAALAWAGLIGGSAELAVFQPPQLDIVSYFPARDTLSEIDRVSAHVLEAGMRRAPEEALFVATYTVSGADLARRGHAVREDVPRARILRSVLMKPESEAHVPGLHREIVRLSRV</sequence>
<keyword evidence="5" id="KW-0032">Aminotransferase</keyword>
<dbReference type="InterPro" id="IPR021115">
    <property type="entry name" value="Pyridoxal-P_BS"/>
</dbReference>
<dbReference type="PANTHER" id="PTHR42735">
    <property type="match status" value="1"/>
</dbReference>
<dbReference type="InterPro" id="IPR002129">
    <property type="entry name" value="PyrdxlP-dep_de-COase"/>
</dbReference>
<dbReference type="InterPro" id="IPR050477">
    <property type="entry name" value="GrpII_AminoAcid_Decarb"/>
</dbReference>
<dbReference type="InterPro" id="IPR015421">
    <property type="entry name" value="PyrdxlP-dep_Trfase_major"/>
</dbReference>
<dbReference type="GO" id="GO:0008483">
    <property type="term" value="F:transaminase activity"/>
    <property type="evidence" value="ECO:0007669"/>
    <property type="project" value="UniProtKB-KW"/>
</dbReference>